<evidence type="ECO:0000256" key="3">
    <source>
        <dbReference type="ARBA" id="ARBA00022896"/>
    </source>
</evidence>
<dbReference type="GO" id="GO:0016705">
    <property type="term" value="F:oxidoreductase activity, acting on paired donors, with incorporation or reduction of molecular oxygen"/>
    <property type="evidence" value="ECO:0007669"/>
    <property type="project" value="InterPro"/>
</dbReference>
<evidence type="ECO:0000256" key="5">
    <source>
        <dbReference type="ARBA" id="ARBA00023002"/>
    </source>
</evidence>
<accession>A0A849VBS4</accession>
<comment type="caution">
    <text evidence="8">The sequence shown here is derived from an EMBL/GenBank/DDBJ whole genome shotgun (WGS) entry which is preliminary data.</text>
</comment>
<gene>
    <name evidence="8" type="ORF">HG263_09350</name>
</gene>
<dbReference type="AlphaFoldDB" id="A0A849VBS4"/>
<dbReference type="GO" id="GO:0031418">
    <property type="term" value="F:L-ascorbic acid binding"/>
    <property type="evidence" value="ECO:0007669"/>
    <property type="project" value="UniProtKB-KW"/>
</dbReference>
<dbReference type="InterPro" id="IPR005123">
    <property type="entry name" value="Oxoglu/Fe-dep_dioxygenase_dom"/>
</dbReference>
<protein>
    <submittedName>
        <fullName evidence="8">2OG-Fe(II) oxygenase</fullName>
    </submittedName>
</protein>
<keyword evidence="5" id="KW-0560">Oxidoreductase</keyword>
<evidence type="ECO:0000259" key="7">
    <source>
        <dbReference type="PROSITE" id="PS51471"/>
    </source>
</evidence>
<dbReference type="PANTHER" id="PTHR10869:SF246">
    <property type="entry name" value="TRANSMEMBRANE PROLYL 4-HYDROXYLASE"/>
    <property type="match status" value="1"/>
</dbReference>
<proteinExistence type="predicted"/>
<name>A0A849VBS4_9GAMM</name>
<evidence type="ECO:0000313" key="9">
    <source>
        <dbReference type="Proteomes" id="UP000586305"/>
    </source>
</evidence>
<evidence type="ECO:0000256" key="4">
    <source>
        <dbReference type="ARBA" id="ARBA00022964"/>
    </source>
</evidence>
<dbReference type="InterPro" id="IPR044862">
    <property type="entry name" value="Pro_4_hyd_alph_FE2OG_OXY"/>
</dbReference>
<keyword evidence="4" id="KW-0223">Dioxygenase</keyword>
<evidence type="ECO:0000256" key="6">
    <source>
        <dbReference type="ARBA" id="ARBA00023004"/>
    </source>
</evidence>
<sequence length="323" mass="37333">MNKSRIFELLDAKHQRQLPTQQAIVDEALCDNKLTTQWLCHAVSSSINVQELAVVLVIAYRQKLDVYTELLQMWPIKEQASAQELNILTNMLMQSPLDAETAEVDAIANVWKSLVQQQSYECLMQGKVTLHLSRLHQTLADRLVEYAQSRLDPVELYGKTTSREKVSDIRDNEQFIGDILSDNMLVSVSQRLMCMHNLAQLPFAEPPVFYRYRDGQQYKWHCDFIVPSTEEIRQELSFFGQRIATTVLNLTDNFKGGETSFKKWQIDVSAKVGQLIQFFSIENGQLDPNSVHAGLPVHEGEKWVCTLWFRDKPYWLRSSIWAY</sequence>
<keyword evidence="9" id="KW-1185">Reference proteome</keyword>
<keyword evidence="3" id="KW-0847">Vitamin C</keyword>
<dbReference type="Proteomes" id="UP000586305">
    <property type="component" value="Unassembled WGS sequence"/>
</dbReference>
<dbReference type="Pfam" id="PF13640">
    <property type="entry name" value="2OG-FeII_Oxy_3"/>
    <property type="match status" value="1"/>
</dbReference>
<dbReference type="Gene3D" id="2.60.120.620">
    <property type="entry name" value="q2cbj1_9rhob like domain"/>
    <property type="match status" value="1"/>
</dbReference>
<comment type="cofactor">
    <cofactor evidence="1">
        <name>L-ascorbate</name>
        <dbReference type="ChEBI" id="CHEBI:38290"/>
    </cofactor>
</comment>
<dbReference type="InterPro" id="IPR006620">
    <property type="entry name" value="Pro_4_hyd_alph"/>
</dbReference>
<organism evidence="8 9">
    <name type="scientific">Pseudoalteromonas caenipelagi</name>
    <dbReference type="NCBI Taxonomy" id="2726988"/>
    <lineage>
        <taxon>Bacteria</taxon>
        <taxon>Pseudomonadati</taxon>
        <taxon>Pseudomonadota</taxon>
        <taxon>Gammaproteobacteria</taxon>
        <taxon>Alteromonadales</taxon>
        <taxon>Pseudoalteromonadaceae</taxon>
        <taxon>Pseudoalteromonas</taxon>
    </lineage>
</organism>
<dbReference type="EMBL" id="JABBPG010000003">
    <property type="protein sequence ID" value="NOU50736.1"/>
    <property type="molecule type" value="Genomic_DNA"/>
</dbReference>
<dbReference type="PROSITE" id="PS51471">
    <property type="entry name" value="FE2OG_OXY"/>
    <property type="match status" value="1"/>
</dbReference>
<evidence type="ECO:0000256" key="1">
    <source>
        <dbReference type="ARBA" id="ARBA00001961"/>
    </source>
</evidence>
<reference evidence="8 9" key="1">
    <citation type="submission" date="2020-04" db="EMBL/GenBank/DDBJ databases">
        <title>Pseudoalteromonas caenipelagi sp. nov., isolated from a tidal flat.</title>
        <authorList>
            <person name="Park S."/>
            <person name="Yoon J.-H."/>
        </authorList>
    </citation>
    <scope>NUCLEOTIDE SEQUENCE [LARGE SCALE GENOMIC DNA]</scope>
    <source>
        <strain evidence="8 9">JBTF-M23</strain>
    </source>
</reference>
<feature type="domain" description="Fe2OG dioxygenase" evidence="7">
    <location>
        <begin position="203"/>
        <end position="311"/>
    </location>
</feature>
<dbReference type="SMART" id="SM00702">
    <property type="entry name" value="P4Hc"/>
    <property type="match status" value="1"/>
</dbReference>
<dbReference type="GO" id="GO:0051213">
    <property type="term" value="F:dioxygenase activity"/>
    <property type="evidence" value="ECO:0007669"/>
    <property type="project" value="UniProtKB-KW"/>
</dbReference>
<evidence type="ECO:0000256" key="2">
    <source>
        <dbReference type="ARBA" id="ARBA00022723"/>
    </source>
</evidence>
<keyword evidence="2" id="KW-0479">Metal-binding</keyword>
<dbReference type="InterPro" id="IPR045054">
    <property type="entry name" value="P4HA-like"/>
</dbReference>
<dbReference type="GO" id="GO:0005506">
    <property type="term" value="F:iron ion binding"/>
    <property type="evidence" value="ECO:0007669"/>
    <property type="project" value="InterPro"/>
</dbReference>
<dbReference type="RefSeq" id="WP_171625814.1">
    <property type="nucleotide sequence ID" value="NZ_JABBPG010000003.1"/>
</dbReference>
<dbReference type="PANTHER" id="PTHR10869">
    <property type="entry name" value="PROLYL 4-HYDROXYLASE ALPHA SUBUNIT"/>
    <property type="match status" value="1"/>
</dbReference>
<keyword evidence="6" id="KW-0408">Iron</keyword>
<evidence type="ECO:0000313" key="8">
    <source>
        <dbReference type="EMBL" id="NOU50736.1"/>
    </source>
</evidence>